<dbReference type="InterPro" id="IPR036465">
    <property type="entry name" value="vWFA_dom_sf"/>
</dbReference>
<dbReference type="PROSITE" id="PS51257">
    <property type="entry name" value="PROKAR_LIPOPROTEIN"/>
    <property type="match status" value="1"/>
</dbReference>
<dbReference type="EMBL" id="CP002546">
    <property type="protein sequence ID" value="ADY59890.1"/>
    <property type="molecule type" value="Genomic_DNA"/>
</dbReference>
<dbReference type="AlphaFoldDB" id="F0SLW5"/>
<reference evidence="4" key="1">
    <citation type="submission" date="2011-02" db="EMBL/GenBank/DDBJ databases">
        <title>The complete genome of Planctomyces brasiliensis DSM 5305.</title>
        <authorList>
            <person name="Lucas S."/>
            <person name="Copeland A."/>
            <person name="Lapidus A."/>
            <person name="Bruce D."/>
            <person name="Goodwin L."/>
            <person name="Pitluck S."/>
            <person name="Kyrpides N."/>
            <person name="Mavromatis K."/>
            <person name="Pagani I."/>
            <person name="Ivanova N."/>
            <person name="Ovchinnikova G."/>
            <person name="Lu M."/>
            <person name="Detter J.C."/>
            <person name="Han C."/>
            <person name="Land M."/>
            <person name="Hauser L."/>
            <person name="Markowitz V."/>
            <person name="Cheng J.-F."/>
            <person name="Hugenholtz P."/>
            <person name="Woyke T."/>
            <person name="Wu D."/>
            <person name="Tindall B."/>
            <person name="Pomrenke H.G."/>
            <person name="Brambilla E."/>
            <person name="Klenk H.-P."/>
            <person name="Eisen J.A."/>
        </authorList>
    </citation>
    <scope>NUCLEOTIDE SEQUENCE [LARGE SCALE GENOMIC DNA]</scope>
    <source>
        <strain evidence="4">ATCC 49424 / DSM 5305 / JCM 21570 / NBRC 103401 / IFAM 1448</strain>
    </source>
</reference>
<accession>F0SLW5</accession>
<protein>
    <recommendedName>
        <fullName evidence="5">VWFA domain-containing protein</fullName>
    </recommendedName>
</protein>
<evidence type="ECO:0000256" key="1">
    <source>
        <dbReference type="SAM" id="MobiDB-lite"/>
    </source>
</evidence>
<proteinExistence type="predicted"/>
<dbReference type="OrthoDB" id="252901at2"/>
<dbReference type="KEGG" id="pbs:Plabr_2288"/>
<keyword evidence="4" id="KW-1185">Reference proteome</keyword>
<evidence type="ECO:0008006" key="5">
    <source>
        <dbReference type="Google" id="ProtNLM"/>
    </source>
</evidence>
<dbReference type="STRING" id="756272.Plabr_2288"/>
<evidence type="ECO:0000313" key="3">
    <source>
        <dbReference type="EMBL" id="ADY59890.1"/>
    </source>
</evidence>
<gene>
    <name evidence="3" type="ordered locus">Plabr_2288</name>
</gene>
<dbReference type="HOGENOM" id="CLU_013447_1_0_0"/>
<dbReference type="eggNOG" id="COG2304">
    <property type="taxonomic scope" value="Bacteria"/>
</dbReference>
<sequence>MASQRLTFLGLDSFWWGALVFGCFVLAVAIVVSIYRYERRLVSRPVGYGLLGLRIAVLATLLLMALQPTFTWTTVRQDQNRILIALDVSESMDLVDRQADANERRHWAESLGMIQSSESDSPTSDDDGVPQIPAQSSQPEAKTNLSRFELARQLLLAPERGLLERLQQVAQLEFTIFSASTTPTTAEELTGSRSELAINLRPGVTSYKELLAEAASRDDLTAVLLLTDGVETGDEGSIEAASQLGGMNRPVYSLLAGSLNQPVDLAMESIDHPESVYKGDQPLIRVRATTHGFENTPLTLTLTDIVSGNRMTRNVIGGERFVDAEFEMPLNEAGRRRFILEIQPSEVGGKRDELQTDNNRQEFAINVVDDTARVMIVDGEARWEFRFLESAYHRDERVDLNAILFQQPYLGLLPRTFFAANLPAGNQQRETLEDLDLLVWGDADPRNVDQSTWEQLERFVADGGGTLVVSAGRRYYSTALQHPVLGRMLPVDHVRPIDRDDEDPKLSPRERGFHLQLTPQGKQHPLMKLQTETEDNAAAWEQLPGHLWGLAGTPKSGAVTLAVPLGVNAGGTSRRPVGSVIVQNYGLGRVVWLGIDSTWRWRARSGDRDHYRFWGQMSRWAAEMRSSAGSDDVRFALDATEVEVGEQTTVRARWSPKLAQNSGEIDAFVEVYPADAEQDVPLLSFPLSPVETEPRLHEGMVPQLPPGEYKLELKARDLPLGSQEISTDLFVTARQNSENTRLAASRTRLDQLAAVSDGAVYRPHEIDLLLERLDPDWRSLIEKQDIPLWSHWFLFVIIMGLLGAEWLTRKWHGLP</sequence>
<keyword evidence="2" id="KW-0812">Transmembrane</keyword>
<name>F0SLW5_RUBBR</name>
<dbReference type="PANTHER" id="PTHR37947">
    <property type="entry name" value="BLL2462 PROTEIN"/>
    <property type="match status" value="1"/>
</dbReference>
<keyword evidence="2" id="KW-1133">Transmembrane helix</keyword>
<dbReference type="Gene3D" id="3.40.50.410">
    <property type="entry name" value="von Willebrand factor, type A domain"/>
    <property type="match status" value="1"/>
</dbReference>
<feature type="transmembrane region" description="Helical" evidence="2">
    <location>
        <begin position="14"/>
        <end position="35"/>
    </location>
</feature>
<organism evidence="3 4">
    <name type="scientific">Rubinisphaera brasiliensis (strain ATCC 49424 / DSM 5305 / JCM 21570 / IAM 15109 / NBRC 103401 / IFAM 1448)</name>
    <name type="common">Planctomyces brasiliensis</name>
    <dbReference type="NCBI Taxonomy" id="756272"/>
    <lineage>
        <taxon>Bacteria</taxon>
        <taxon>Pseudomonadati</taxon>
        <taxon>Planctomycetota</taxon>
        <taxon>Planctomycetia</taxon>
        <taxon>Planctomycetales</taxon>
        <taxon>Planctomycetaceae</taxon>
        <taxon>Rubinisphaera</taxon>
    </lineage>
</organism>
<dbReference type="PANTHER" id="PTHR37947:SF1">
    <property type="entry name" value="BLL2462 PROTEIN"/>
    <property type="match status" value="1"/>
</dbReference>
<feature type="transmembrane region" description="Helical" evidence="2">
    <location>
        <begin position="47"/>
        <end position="66"/>
    </location>
</feature>
<dbReference type="InterPro" id="IPR029062">
    <property type="entry name" value="Class_I_gatase-like"/>
</dbReference>
<evidence type="ECO:0000313" key="4">
    <source>
        <dbReference type="Proteomes" id="UP000006860"/>
    </source>
</evidence>
<dbReference type="RefSeq" id="WP_013628614.1">
    <property type="nucleotide sequence ID" value="NC_015174.1"/>
</dbReference>
<keyword evidence="2" id="KW-0472">Membrane</keyword>
<dbReference type="Proteomes" id="UP000006860">
    <property type="component" value="Chromosome"/>
</dbReference>
<dbReference type="SUPFAM" id="SSF52317">
    <property type="entry name" value="Class I glutamine amidotransferase-like"/>
    <property type="match status" value="1"/>
</dbReference>
<dbReference type="Gene3D" id="3.40.50.880">
    <property type="match status" value="1"/>
</dbReference>
<feature type="region of interest" description="Disordered" evidence="1">
    <location>
        <begin position="115"/>
        <end position="143"/>
    </location>
</feature>
<feature type="transmembrane region" description="Helical" evidence="2">
    <location>
        <begin position="788"/>
        <end position="807"/>
    </location>
</feature>
<evidence type="ECO:0000256" key="2">
    <source>
        <dbReference type="SAM" id="Phobius"/>
    </source>
</evidence>
<feature type="compositionally biased region" description="Polar residues" evidence="1">
    <location>
        <begin position="133"/>
        <end position="143"/>
    </location>
</feature>